<proteinExistence type="predicted"/>
<dbReference type="OrthoDB" id="4748350at2"/>
<dbReference type="InterPro" id="IPR036435">
    <property type="entry name" value="Leukocidin/porin_MspA_sf"/>
</dbReference>
<dbReference type="InterPro" id="IPR015286">
    <property type="entry name" value="Porin_fam_mycobact-type"/>
</dbReference>
<evidence type="ECO:0000313" key="3">
    <source>
        <dbReference type="EMBL" id="OBB22862.1"/>
    </source>
</evidence>
<accession>A0A1A0QL53</accession>
<dbReference type="Proteomes" id="UP000093902">
    <property type="component" value="Unassembled WGS sequence"/>
</dbReference>
<gene>
    <name evidence="3" type="ORF">A5792_04775</name>
</gene>
<dbReference type="Gene3D" id="2.60.40.1650">
    <property type="entry name" value="Porin MspA (Ig-like beta-sandwich domain)"/>
    <property type="match status" value="1"/>
</dbReference>
<dbReference type="AlphaFoldDB" id="A0A1A0QL53"/>
<comment type="caution">
    <text evidence="3">The sequence shown here is derived from an EMBL/GenBank/DDBJ whole genome shotgun (WGS) entry which is preliminary data.</text>
</comment>
<evidence type="ECO:0000256" key="2">
    <source>
        <dbReference type="SAM" id="SignalP"/>
    </source>
</evidence>
<evidence type="ECO:0000313" key="4">
    <source>
        <dbReference type="Proteomes" id="UP000093902"/>
    </source>
</evidence>
<feature type="chain" id="PRO_5008296860" evidence="2">
    <location>
        <begin position="24"/>
        <end position="230"/>
    </location>
</feature>
<keyword evidence="1 2" id="KW-0732">Signal</keyword>
<dbReference type="Pfam" id="PF09203">
    <property type="entry name" value="MspA"/>
    <property type="match status" value="1"/>
</dbReference>
<reference evidence="4" key="1">
    <citation type="submission" date="2016-06" db="EMBL/GenBank/DDBJ databases">
        <authorList>
            <person name="Sutton G."/>
            <person name="Brinkac L."/>
            <person name="Sanka R."/>
            <person name="Adams M."/>
            <person name="Lau E."/>
            <person name="Mehaffy C."/>
            <person name="Tameris M."/>
            <person name="Hatherill M."/>
            <person name="Hanekom W."/>
            <person name="Mahomed H."/>
            <person name="Mcshane H."/>
        </authorList>
    </citation>
    <scope>NUCLEOTIDE SEQUENCE [LARGE SCALE GENOMIC DNA]</scope>
    <source>
        <strain evidence="4">852002-51209_SCH5440388</strain>
    </source>
</reference>
<evidence type="ECO:0000256" key="1">
    <source>
        <dbReference type="ARBA" id="ARBA00022729"/>
    </source>
</evidence>
<dbReference type="SUPFAM" id="SSF56959">
    <property type="entry name" value="Leukocidin-like"/>
    <property type="match status" value="1"/>
</dbReference>
<feature type="signal peptide" evidence="2">
    <location>
        <begin position="1"/>
        <end position="23"/>
    </location>
</feature>
<name>A0A1A0QL53_MYCPR</name>
<protein>
    <submittedName>
        <fullName evidence="3">MspA protein</fullName>
    </submittedName>
</protein>
<organism evidence="3 4">
    <name type="scientific">Mycolicibacterium peregrinum</name>
    <name type="common">Mycobacterium peregrinum</name>
    <dbReference type="NCBI Taxonomy" id="43304"/>
    <lineage>
        <taxon>Bacteria</taxon>
        <taxon>Bacillati</taxon>
        <taxon>Actinomycetota</taxon>
        <taxon>Actinomycetes</taxon>
        <taxon>Mycobacteriales</taxon>
        <taxon>Mycobacteriaceae</taxon>
        <taxon>Mycolicibacterium</taxon>
    </lineage>
</organism>
<dbReference type="Gene3D" id="2.10.300.10">
    <property type="entry name" value="Porin MspA ribbon domain"/>
    <property type="match status" value="1"/>
</dbReference>
<sequence>MTKILAALFAVGALAVPAPHATAAPEPVLPHEPNADALPLVEGEPGTPPDTGIVGSAEPSVVRTPDGWVLKLAARDETQLPIPALTTAASSREYLAGGTFTGNISGSGTTSLQGGTLEAGYQIGCGIELGSVRLTGSLGLSSSVSRTGLGGISAPIQGNVEVRPKPGEVIDVPVTEMKFKGKDSRVTLKDVHIKIDGCVGQSFLRSFAKLTSAAPGSQDVVAYYGVTKTV</sequence>
<dbReference type="EMBL" id="LZSO01000048">
    <property type="protein sequence ID" value="OBB22862.1"/>
    <property type="molecule type" value="Genomic_DNA"/>
</dbReference>
<dbReference type="RefSeq" id="WP_064937075.1">
    <property type="nucleotide sequence ID" value="NZ_LZSO01000048.1"/>
</dbReference>